<evidence type="ECO:0000256" key="4">
    <source>
        <dbReference type="SAM" id="MobiDB-lite"/>
    </source>
</evidence>
<evidence type="ECO:0000256" key="3">
    <source>
        <dbReference type="RuleBase" id="RU004409"/>
    </source>
</evidence>
<comment type="similarity">
    <text evidence="3">Belongs to the Rsd/AlgQ family.</text>
</comment>
<name>G2DDW4_9GAMM</name>
<sequence>MGCFEQRSAADEQRGRGEVTMSTQQQATAERRTGTQGMINNLMEERRQMLVLFCQVAGLEPYARTESLEQLLQNFCQVLVDYTAFGHFEVFGKISDGTERRSQVLHVAEEIYPGFVEATETAVAFNDKYDISDHALSFDHLSEDMSLLGEEIAIRIELEDRLIATMLAR</sequence>
<dbReference type="Proteomes" id="UP000004491">
    <property type="component" value="Unassembled WGS sequence"/>
</dbReference>
<protein>
    <submittedName>
        <fullName evidence="5">Stationary phase protein, binds sigma 70 RNA polymerase subunit</fullName>
    </submittedName>
</protein>
<accession>G2DDW4</accession>
<keyword evidence="2 3" id="KW-0804">Transcription</keyword>
<keyword evidence="1 3" id="KW-0805">Transcription regulation</keyword>
<evidence type="ECO:0000256" key="1">
    <source>
        <dbReference type="ARBA" id="ARBA00023015"/>
    </source>
</evidence>
<dbReference type="AlphaFoldDB" id="G2DDW4"/>
<evidence type="ECO:0000256" key="2">
    <source>
        <dbReference type="ARBA" id="ARBA00023163"/>
    </source>
</evidence>
<dbReference type="InterPro" id="IPR038309">
    <property type="entry name" value="Rsd/AlgQ_sf"/>
</dbReference>
<gene>
    <name evidence="5" type="ORF">Rifp1Sym_bs00040</name>
</gene>
<keyword evidence="6" id="KW-1185">Reference proteome</keyword>
<dbReference type="GO" id="GO:0006355">
    <property type="term" value="P:regulation of DNA-templated transcription"/>
    <property type="evidence" value="ECO:0007669"/>
    <property type="project" value="InterPro"/>
</dbReference>
<feature type="region of interest" description="Disordered" evidence="4">
    <location>
        <begin position="1"/>
        <end position="31"/>
    </location>
</feature>
<evidence type="ECO:0000313" key="5">
    <source>
        <dbReference type="EMBL" id="EGV51172.1"/>
    </source>
</evidence>
<feature type="compositionally biased region" description="Basic and acidic residues" evidence="4">
    <location>
        <begin position="8"/>
        <end position="17"/>
    </location>
</feature>
<dbReference type="Gene3D" id="1.20.120.1370">
    <property type="entry name" value="Regulator of RNA polymerase sigma(70) subunit, domain 4"/>
    <property type="match status" value="1"/>
</dbReference>
<dbReference type="EMBL" id="AFOC01000046">
    <property type="protein sequence ID" value="EGV51172.1"/>
    <property type="molecule type" value="Genomic_DNA"/>
</dbReference>
<dbReference type="InterPro" id="IPR007448">
    <property type="entry name" value="Sigma70_reg_Rsd_AlgQ"/>
</dbReference>
<feature type="compositionally biased region" description="Polar residues" evidence="4">
    <location>
        <begin position="20"/>
        <end position="31"/>
    </location>
</feature>
<reference evidence="5" key="1">
    <citation type="journal article" date="2011" name="ISME J.">
        <title>The endosymbionts of the deep-sea tubeworms Riftia pachyptila and Tevnia jerichonana share an identical physiology as revealed by proteogenomic analyses.</title>
        <authorList>
            <person name="Gardebrecht A."/>
            <person name="Markert S."/>
            <person name="Felbeck H."/>
            <person name="Thuermer A."/>
            <person name="Albrecht D."/>
            <person name="Wollherr A."/>
            <person name="Kabisch J."/>
            <person name="Lehmann R."/>
            <person name="Daniel R."/>
            <person name="Liesegang H."/>
            <person name="Hecker M."/>
            <person name="Sievert S.M."/>
            <person name="Schweder T."/>
        </authorList>
    </citation>
    <scope>NUCLEOTIDE SEQUENCE [LARGE SCALE GENOMIC DNA]</scope>
</reference>
<proteinExistence type="inferred from homology"/>
<organism evidence="5 6">
    <name type="scientific">endosymbiont of Riftia pachyptila</name>
    <name type="common">vent Ph05</name>
    <dbReference type="NCBI Taxonomy" id="1048808"/>
    <lineage>
        <taxon>Bacteria</taxon>
        <taxon>Pseudomonadati</taxon>
        <taxon>Pseudomonadota</taxon>
        <taxon>Gammaproteobacteria</taxon>
        <taxon>sulfur-oxidizing symbionts</taxon>
    </lineage>
</organism>
<comment type="caution">
    <text evidence="5">The sequence shown here is derived from an EMBL/GenBank/DDBJ whole genome shotgun (WGS) entry which is preliminary data.</text>
</comment>
<dbReference type="Pfam" id="PF04353">
    <property type="entry name" value="Rsd_AlgQ"/>
    <property type="match status" value="1"/>
</dbReference>
<evidence type="ECO:0000313" key="6">
    <source>
        <dbReference type="Proteomes" id="UP000004491"/>
    </source>
</evidence>